<evidence type="ECO:0000313" key="2">
    <source>
        <dbReference type="EMBL" id="CAF2083493.1"/>
    </source>
</evidence>
<dbReference type="EMBL" id="CAJNRF010006657">
    <property type="protein sequence ID" value="CAF2083493.1"/>
    <property type="molecule type" value="Genomic_DNA"/>
</dbReference>
<accession>A0A816SB66</accession>
<dbReference type="AlphaFoldDB" id="A0A816SB66"/>
<reference evidence="2" key="1">
    <citation type="submission" date="2021-02" db="EMBL/GenBank/DDBJ databases">
        <authorList>
            <person name="Nowell W R."/>
        </authorList>
    </citation>
    <scope>NUCLEOTIDE SEQUENCE</scope>
</reference>
<evidence type="ECO:0000313" key="3">
    <source>
        <dbReference type="Proteomes" id="UP000663856"/>
    </source>
</evidence>
<organism evidence="2 3">
    <name type="scientific">Rotaria magnacalcarata</name>
    <dbReference type="NCBI Taxonomy" id="392030"/>
    <lineage>
        <taxon>Eukaryota</taxon>
        <taxon>Metazoa</taxon>
        <taxon>Spiralia</taxon>
        <taxon>Gnathifera</taxon>
        <taxon>Rotifera</taxon>
        <taxon>Eurotatoria</taxon>
        <taxon>Bdelloidea</taxon>
        <taxon>Philodinida</taxon>
        <taxon>Philodinidae</taxon>
        <taxon>Rotaria</taxon>
    </lineage>
</organism>
<feature type="transmembrane region" description="Helical" evidence="1">
    <location>
        <begin position="137"/>
        <end position="157"/>
    </location>
</feature>
<evidence type="ECO:0000256" key="1">
    <source>
        <dbReference type="SAM" id="Phobius"/>
    </source>
</evidence>
<sequence length="298" mass="35610">MSLTLLLICRRPIRLSLLRPFNVSRNLFIAESSTLKSKYGPLKHSTSSFENPFQEPTDEKSRRLKLQEHIRFQEKFQLEQDYKLIYAMPRQRIFSLMHLLCTFASVAMLTFVTIHFHREMLDMEPLLDSINKNVPPWILYSIATVIGSTFGLVLILISRIPVRLYYSPVRQSYALFYHPIIGVLRKKKILFRNDQYKMIPQKSDSIESSQRPIKICLEFGDGLLRMKKKFYLIETLFRSRRDIYRIKMNNIKDDERVNNMKDREQNSTQEETDIWETVVEKKDQYFDKQKSSQRRTFM</sequence>
<name>A0A816SB66_9BILA</name>
<feature type="transmembrane region" description="Helical" evidence="1">
    <location>
        <begin position="93"/>
        <end position="117"/>
    </location>
</feature>
<protein>
    <submittedName>
        <fullName evidence="2">Uncharacterized protein</fullName>
    </submittedName>
</protein>
<dbReference type="Proteomes" id="UP000663856">
    <property type="component" value="Unassembled WGS sequence"/>
</dbReference>
<comment type="caution">
    <text evidence="2">The sequence shown here is derived from an EMBL/GenBank/DDBJ whole genome shotgun (WGS) entry which is preliminary data.</text>
</comment>
<keyword evidence="1" id="KW-0812">Transmembrane</keyword>
<proteinExistence type="predicted"/>
<keyword evidence="1" id="KW-1133">Transmembrane helix</keyword>
<keyword evidence="1" id="KW-0472">Membrane</keyword>
<gene>
    <name evidence="2" type="ORF">WKI299_LOCUS16660</name>
</gene>